<name>A0A517P5V1_9PLAN</name>
<dbReference type="PANTHER" id="PTHR37310:SF1">
    <property type="entry name" value="CYTOPLASMIC PROTEIN"/>
    <property type="match status" value="1"/>
</dbReference>
<dbReference type="AlphaFoldDB" id="A0A517P5V1"/>
<dbReference type="CDD" id="cd08026">
    <property type="entry name" value="DUF326"/>
    <property type="match status" value="1"/>
</dbReference>
<organism evidence="1 2">
    <name type="scientific">Alienimonas californiensis</name>
    <dbReference type="NCBI Taxonomy" id="2527989"/>
    <lineage>
        <taxon>Bacteria</taxon>
        <taxon>Pseudomonadati</taxon>
        <taxon>Planctomycetota</taxon>
        <taxon>Planctomycetia</taxon>
        <taxon>Planctomycetales</taxon>
        <taxon>Planctomycetaceae</taxon>
        <taxon>Alienimonas</taxon>
    </lineage>
</organism>
<protein>
    <recommendedName>
        <fullName evidence="3">Cysteine-rich protein YhjQ</fullName>
    </recommendedName>
</protein>
<dbReference type="InterPro" id="IPR044543">
    <property type="entry name" value="YHJQ-like"/>
</dbReference>
<dbReference type="RefSeq" id="WP_145357599.1">
    <property type="nucleotide sequence ID" value="NZ_CP036265.1"/>
</dbReference>
<evidence type="ECO:0000313" key="2">
    <source>
        <dbReference type="Proteomes" id="UP000318741"/>
    </source>
</evidence>
<gene>
    <name evidence="1" type="ORF">CA12_08140</name>
</gene>
<sequence>MSDAKMKECIDTCQECHRTCLDHFVNTCLEKGGEHVEKEHVKLMLDCIQICATCTDFMIRGSELHGLVCRACSEVCKQCADSCEKVGMSDCAAQCRKCAETCGAMAA</sequence>
<dbReference type="InterPro" id="IPR005560">
    <property type="entry name" value="Csp_YhjQ"/>
</dbReference>
<dbReference type="Proteomes" id="UP000318741">
    <property type="component" value="Chromosome"/>
</dbReference>
<dbReference type="KEGG" id="acaf:CA12_08140"/>
<keyword evidence="2" id="KW-1185">Reference proteome</keyword>
<dbReference type="Pfam" id="PF03860">
    <property type="entry name" value="Csp"/>
    <property type="match status" value="1"/>
</dbReference>
<dbReference type="EMBL" id="CP036265">
    <property type="protein sequence ID" value="QDT14736.1"/>
    <property type="molecule type" value="Genomic_DNA"/>
</dbReference>
<evidence type="ECO:0000313" key="1">
    <source>
        <dbReference type="EMBL" id="QDT14736.1"/>
    </source>
</evidence>
<dbReference type="Gene3D" id="1.20.1270.360">
    <property type="match status" value="1"/>
</dbReference>
<dbReference type="PANTHER" id="PTHR37310">
    <property type="entry name" value="CYTOPLASMIC PROTEIN-RELATED"/>
    <property type="match status" value="1"/>
</dbReference>
<proteinExistence type="predicted"/>
<dbReference type="OrthoDB" id="5396211at2"/>
<accession>A0A517P5V1</accession>
<reference evidence="1 2" key="1">
    <citation type="submission" date="2019-02" db="EMBL/GenBank/DDBJ databases">
        <title>Deep-cultivation of Planctomycetes and their phenomic and genomic characterization uncovers novel biology.</title>
        <authorList>
            <person name="Wiegand S."/>
            <person name="Jogler M."/>
            <person name="Boedeker C."/>
            <person name="Pinto D."/>
            <person name="Vollmers J."/>
            <person name="Rivas-Marin E."/>
            <person name="Kohn T."/>
            <person name="Peeters S.H."/>
            <person name="Heuer A."/>
            <person name="Rast P."/>
            <person name="Oberbeckmann S."/>
            <person name="Bunk B."/>
            <person name="Jeske O."/>
            <person name="Meyerdierks A."/>
            <person name="Storesund J.E."/>
            <person name="Kallscheuer N."/>
            <person name="Luecker S."/>
            <person name="Lage O.M."/>
            <person name="Pohl T."/>
            <person name="Merkel B.J."/>
            <person name="Hornburger P."/>
            <person name="Mueller R.-W."/>
            <person name="Bruemmer F."/>
            <person name="Labrenz M."/>
            <person name="Spormann A.M."/>
            <person name="Op den Camp H."/>
            <person name="Overmann J."/>
            <person name="Amann R."/>
            <person name="Jetten M.S.M."/>
            <person name="Mascher T."/>
            <person name="Medema M.H."/>
            <person name="Devos D.P."/>
            <person name="Kaster A.-K."/>
            <person name="Ovreas L."/>
            <person name="Rohde M."/>
            <person name="Galperin M.Y."/>
            <person name="Jogler C."/>
        </authorList>
    </citation>
    <scope>NUCLEOTIDE SEQUENCE [LARGE SCALE GENOMIC DNA]</scope>
    <source>
        <strain evidence="1 2">CA12</strain>
    </source>
</reference>
<evidence type="ECO:0008006" key="3">
    <source>
        <dbReference type="Google" id="ProtNLM"/>
    </source>
</evidence>